<reference evidence="2 3" key="1">
    <citation type="submission" date="2024-04" db="EMBL/GenBank/DDBJ databases">
        <title>Novel species of the genus Ideonella isolated from streams.</title>
        <authorList>
            <person name="Lu H."/>
        </authorList>
    </citation>
    <scope>NUCLEOTIDE SEQUENCE [LARGE SCALE GENOMIC DNA]</scope>
    <source>
        <strain evidence="2 3">DXS29W</strain>
    </source>
</reference>
<feature type="transmembrane region" description="Helical" evidence="1">
    <location>
        <begin position="20"/>
        <end position="39"/>
    </location>
</feature>
<evidence type="ECO:0008006" key="4">
    <source>
        <dbReference type="Google" id="ProtNLM"/>
    </source>
</evidence>
<keyword evidence="1" id="KW-0812">Transmembrane</keyword>
<evidence type="ECO:0000256" key="1">
    <source>
        <dbReference type="SAM" id="Phobius"/>
    </source>
</evidence>
<gene>
    <name evidence="2" type="ORF">AACH06_16655</name>
</gene>
<organism evidence="2 3">
    <name type="scientific">Ideonella lacteola</name>
    <dbReference type="NCBI Taxonomy" id="2984193"/>
    <lineage>
        <taxon>Bacteria</taxon>
        <taxon>Pseudomonadati</taxon>
        <taxon>Pseudomonadota</taxon>
        <taxon>Betaproteobacteria</taxon>
        <taxon>Burkholderiales</taxon>
        <taxon>Sphaerotilaceae</taxon>
        <taxon>Ideonella</taxon>
    </lineage>
</organism>
<feature type="transmembrane region" description="Helical" evidence="1">
    <location>
        <begin position="156"/>
        <end position="179"/>
    </location>
</feature>
<evidence type="ECO:0000313" key="2">
    <source>
        <dbReference type="EMBL" id="MEK8032457.1"/>
    </source>
</evidence>
<dbReference type="EMBL" id="JBBUTG010000010">
    <property type="protein sequence ID" value="MEK8032457.1"/>
    <property type="molecule type" value="Genomic_DNA"/>
</dbReference>
<comment type="caution">
    <text evidence="2">The sequence shown here is derived from an EMBL/GenBank/DDBJ whole genome shotgun (WGS) entry which is preliminary data.</text>
</comment>
<accession>A0ABU9BR68</accession>
<sequence>MQTFKTLLLREWMQHRFGWLLLAGIPMAIMLPLLSVGSIQVGENGHLPPPLVIAVTFAAGYLAFLMVLIGGSVAIQAPGLARRDRQDRSIEFWLSLPTSHSASVGATVLMNVWLLPLVAFGISAVGAVICALIAVLRVHGADGLLQMSWGTLASLLLMGVARLGLGMVLGTLWLSPFILAAMALSAWLKRWGVAVGAGVLLIGSQVLDKVYHQPWLIEQLAQQMEHAGWALLPTMQGRQDFDLDKSGSVSQLLGDMGHWIAQDTLLALGDLATPRFLVTLVLAASFFGLMVLRRARP</sequence>
<dbReference type="RefSeq" id="WP_341426868.1">
    <property type="nucleotide sequence ID" value="NZ_JBBUTG010000010.1"/>
</dbReference>
<feature type="transmembrane region" description="Helical" evidence="1">
    <location>
        <begin position="51"/>
        <end position="75"/>
    </location>
</feature>
<proteinExistence type="predicted"/>
<keyword evidence="3" id="KW-1185">Reference proteome</keyword>
<keyword evidence="1" id="KW-0472">Membrane</keyword>
<feature type="transmembrane region" description="Helical" evidence="1">
    <location>
        <begin position="112"/>
        <end position="136"/>
    </location>
</feature>
<keyword evidence="1" id="KW-1133">Transmembrane helix</keyword>
<evidence type="ECO:0000313" key="3">
    <source>
        <dbReference type="Proteomes" id="UP001371218"/>
    </source>
</evidence>
<dbReference type="Proteomes" id="UP001371218">
    <property type="component" value="Unassembled WGS sequence"/>
</dbReference>
<feature type="transmembrane region" description="Helical" evidence="1">
    <location>
        <begin position="191"/>
        <end position="207"/>
    </location>
</feature>
<protein>
    <recommendedName>
        <fullName evidence="4">ABC transporter permease</fullName>
    </recommendedName>
</protein>
<feature type="transmembrane region" description="Helical" evidence="1">
    <location>
        <begin position="272"/>
        <end position="292"/>
    </location>
</feature>
<name>A0ABU9BR68_9BURK</name>